<organism evidence="1 2">
    <name type="scientific">Salmonella enterica subsp. arizonae</name>
    <dbReference type="NCBI Taxonomy" id="59203"/>
    <lineage>
        <taxon>Bacteria</taxon>
        <taxon>Pseudomonadati</taxon>
        <taxon>Pseudomonadota</taxon>
        <taxon>Gammaproteobacteria</taxon>
        <taxon>Enterobacterales</taxon>
        <taxon>Enterobacteriaceae</taxon>
        <taxon>Salmonella</taxon>
    </lineage>
</organism>
<name>A0A379TSM0_SALER</name>
<dbReference type="EMBL" id="UGXC01000004">
    <property type="protein sequence ID" value="SUG52655.1"/>
    <property type="molecule type" value="Genomic_DNA"/>
</dbReference>
<proteinExistence type="predicted"/>
<evidence type="ECO:0000313" key="1">
    <source>
        <dbReference type="EMBL" id="SUG52655.1"/>
    </source>
</evidence>
<evidence type="ECO:0000313" key="2">
    <source>
        <dbReference type="Proteomes" id="UP000255443"/>
    </source>
</evidence>
<protein>
    <submittedName>
        <fullName evidence="1">Uncharacterized protein</fullName>
    </submittedName>
</protein>
<dbReference type="Proteomes" id="UP000255443">
    <property type="component" value="Unassembled WGS sequence"/>
</dbReference>
<dbReference type="AlphaFoldDB" id="A0A379TSM0"/>
<accession>A0A379TSM0</accession>
<sequence length="34" mass="3853">MDGFTFYRKESGTERVPLGILPLPQGAWEIQQST</sequence>
<gene>
    <name evidence="1" type="ORF">NCTC7303_04977</name>
</gene>
<reference evidence="1 2" key="1">
    <citation type="submission" date="2018-06" db="EMBL/GenBank/DDBJ databases">
        <authorList>
            <consortium name="Pathogen Informatics"/>
            <person name="Doyle S."/>
        </authorList>
    </citation>
    <scope>NUCLEOTIDE SEQUENCE [LARGE SCALE GENOMIC DNA]</scope>
    <source>
        <strain evidence="1 2">NCTC7303</strain>
    </source>
</reference>